<dbReference type="eggNOG" id="KOG2777">
    <property type="taxonomic scope" value="Eukaryota"/>
</dbReference>
<dbReference type="EMBL" id="JH226130">
    <property type="protein sequence ID" value="EHY52510.1"/>
    <property type="molecule type" value="Genomic_DNA"/>
</dbReference>
<organism evidence="2 3">
    <name type="scientific">Exophiala dermatitidis (strain ATCC 34100 / CBS 525.76 / NIH/UT8656)</name>
    <name type="common">Black yeast</name>
    <name type="synonym">Wangiella dermatitidis</name>
    <dbReference type="NCBI Taxonomy" id="858893"/>
    <lineage>
        <taxon>Eukaryota</taxon>
        <taxon>Fungi</taxon>
        <taxon>Dikarya</taxon>
        <taxon>Ascomycota</taxon>
        <taxon>Pezizomycotina</taxon>
        <taxon>Eurotiomycetes</taxon>
        <taxon>Chaetothyriomycetidae</taxon>
        <taxon>Chaetothyriales</taxon>
        <taxon>Herpotrichiellaceae</taxon>
        <taxon>Exophiala</taxon>
    </lineage>
</organism>
<dbReference type="Proteomes" id="UP000007304">
    <property type="component" value="Unassembled WGS sequence"/>
</dbReference>
<dbReference type="OrthoDB" id="10268011at2759"/>
<dbReference type="GeneID" id="20305361"/>
<dbReference type="InParanoid" id="H6BK77"/>
<dbReference type="PROSITE" id="PS50141">
    <property type="entry name" value="A_DEAMIN_EDITASE"/>
    <property type="match status" value="1"/>
</dbReference>
<name>H6BK77_EXODN</name>
<dbReference type="AlphaFoldDB" id="H6BK77"/>
<dbReference type="GO" id="GO:0002100">
    <property type="term" value="P:tRNA wobble adenosine to inosine editing"/>
    <property type="evidence" value="ECO:0007669"/>
    <property type="project" value="InterPro"/>
</dbReference>
<dbReference type="PANTHER" id="PTHR47803">
    <property type="entry name" value="TRNA-SPECIFIC ADENOSINE DEAMINASE 1"/>
    <property type="match status" value="1"/>
</dbReference>
<dbReference type="InterPro" id="IPR002466">
    <property type="entry name" value="A_deamin"/>
</dbReference>
<sequence length="434" mass="48529">MTPIAERAARLALSTFDALPQKCKPRTLPDGRREWTPMAAVVLARAGDDPELDCVALATGTKCLSSSALPDCRGLVLHDCHAEVLALRGFNYWLLSEVEKLLESPEYESPFLESADHCSADDQFVLLSTPRAPFRLKPTVMVYFFTTEAPCGDASMEILMNSMPPGEAAPWPVEEDATTILQGRGHFSLLGHVRRKPARADAEPSLSKSCTDKLALKQFTSLISFPADHLVQRTENAFIRSVIVYSDQFNYDGYARAFSRSGRLCKLEHLGQFFTVEALNPDFPRFPFSKSNTKQELRSGSKSKASNISALFIRCSQRGHKDVLEILVNGVKQGYKQWDERQGKASVVSRKRLWQYALEIANTVHSPKNPSGRDDRRAMNDEEWHLSLERSLGQATYGAAKSTTSRSTYIERKQLVTDFLGNWSKNQGDDGWSL</sequence>
<dbReference type="OMA" id="PDIKIYM"/>
<dbReference type="HOGENOM" id="CLU_005382_2_1_1"/>
<dbReference type="VEuPathDB" id="FungiDB:HMPREF1120_00722"/>
<dbReference type="Pfam" id="PF02137">
    <property type="entry name" value="A_deamin"/>
    <property type="match status" value="1"/>
</dbReference>
<keyword evidence="3" id="KW-1185">Reference proteome</keyword>
<evidence type="ECO:0000313" key="3">
    <source>
        <dbReference type="Proteomes" id="UP000007304"/>
    </source>
</evidence>
<dbReference type="GO" id="GO:0043829">
    <property type="term" value="F:tRNA-specific adenosine-37 deaminase activity"/>
    <property type="evidence" value="ECO:0007669"/>
    <property type="project" value="TreeGrafter"/>
</dbReference>
<dbReference type="GO" id="GO:0003723">
    <property type="term" value="F:RNA binding"/>
    <property type="evidence" value="ECO:0007669"/>
    <property type="project" value="InterPro"/>
</dbReference>
<dbReference type="InterPro" id="IPR042935">
    <property type="entry name" value="Tad1"/>
</dbReference>
<evidence type="ECO:0000259" key="1">
    <source>
        <dbReference type="PROSITE" id="PS50141"/>
    </source>
</evidence>
<reference evidence="2" key="1">
    <citation type="submission" date="2011-07" db="EMBL/GenBank/DDBJ databases">
        <title>The Genome Sequence of Exophiala (Wangiella) dermatitidis NIH/UT8656.</title>
        <authorList>
            <consortium name="The Broad Institute Genome Sequencing Platform"/>
            <person name="Cuomo C."/>
            <person name="Wang Z."/>
            <person name="Hunicke-Smith S."/>
            <person name="Szanislo P.J."/>
            <person name="Earl A."/>
            <person name="Young S.K."/>
            <person name="Zeng Q."/>
            <person name="Gargeya S."/>
            <person name="Fitzgerald M."/>
            <person name="Haas B."/>
            <person name="Abouelleil A."/>
            <person name="Alvarado L."/>
            <person name="Arachchi H.M."/>
            <person name="Berlin A."/>
            <person name="Brown A."/>
            <person name="Chapman S.B."/>
            <person name="Chen Z."/>
            <person name="Dunbar C."/>
            <person name="Freedman E."/>
            <person name="Gearin G."/>
            <person name="Gellesch M."/>
            <person name="Goldberg J."/>
            <person name="Griggs A."/>
            <person name="Gujja S."/>
            <person name="Heiman D."/>
            <person name="Howarth C."/>
            <person name="Larson L."/>
            <person name="Lui A."/>
            <person name="MacDonald P.J.P."/>
            <person name="Montmayeur A."/>
            <person name="Murphy C."/>
            <person name="Neiman D."/>
            <person name="Pearson M."/>
            <person name="Priest M."/>
            <person name="Roberts A."/>
            <person name="Saif S."/>
            <person name="Shea T."/>
            <person name="Shenoy N."/>
            <person name="Sisk P."/>
            <person name="Stolte C."/>
            <person name="Sykes S."/>
            <person name="Wortman J."/>
            <person name="Nusbaum C."/>
            <person name="Birren B."/>
        </authorList>
    </citation>
    <scope>NUCLEOTIDE SEQUENCE</scope>
    <source>
        <strain evidence="2">NIH/UT8656</strain>
    </source>
</reference>
<dbReference type="PANTHER" id="PTHR47803:SF1">
    <property type="entry name" value="TRNA-SPECIFIC ADENOSINE DEAMINASE 1"/>
    <property type="match status" value="1"/>
</dbReference>
<proteinExistence type="predicted"/>
<dbReference type="STRING" id="858893.H6BK77"/>
<dbReference type="RefSeq" id="XP_009152971.1">
    <property type="nucleotide sequence ID" value="XM_009154723.1"/>
</dbReference>
<accession>H6BK77</accession>
<feature type="domain" description="A to I editase" evidence="1">
    <location>
        <begin position="56"/>
        <end position="277"/>
    </location>
</feature>
<dbReference type="SMART" id="SM00552">
    <property type="entry name" value="ADEAMc"/>
    <property type="match status" value="1"/>
</dbReference>
<protein>
    <recommendedName>
        <fullName evidence="1">A to I editase domain-containing protein</fullName>
    </recommendedName>
</protein>
<evidence type="ECO:0000313" key="2">
    <source>
        <dbReference type="EMBL" id="EHY52510.1"/>
    </source>
</evidence>
<dbReference type="FunCoup" id="H6BK77">
    <property type="interactions" value="251"/>
</dbReference>
<gene>
    <name evidence="2" type="ORF">HMPREF1120_00722</name>
</gene>